<evidence type="ECO:0000256" key="6">
    <source>
        <dbReference type="ARBA" id="ARBA00023136"/>
    </source>
</evidence>
<feature type="transmembrane region" description="Helical" evidence="8">
    <location>
        <begin position="37"/>
        <end position="57"/>
    </location>
</feature>
<feature type="transmembrane region" description="Helical" evidence="8">
    <location>
        <begin position="139"/>
        <end position="157"/>
    </location>
</feature>
<evidence type="ECO:0000256" key="3">
    <source>
        <dbReference type="ARBA" id="ARBA00022448"/>
    </source>
</evidence>
<dbReference type="Proteomes" id="UP000249293">
    <property type="component" value="Chromosome 5"/>
</dbReference>
<keyword evidence="11" id="KW-1185">Reference proteome</keyword>
<feature type="transmembrane region" description="Helical" evidence="8">
    <location>
        <begin position="113"/>
        <end position="133"/>
    </location>
</feature>
<dbReference type="RefSeq" id="XP_029323905.1">
    <property type="nucleotide sequence ID" value="XM_029468045.1"/>
</dbReference>
<feature type="transmembrane region" description="Helical" evidence="8">
    <location>
        <begin position="77"/>
        <end position="101"/>
    </location>
</feature>
<evidence type="ECO:0000313" key="10">
    <source>
        <dbReference type="EMBL" id="AWU78429.1"/>
    </source>
</evidence>
<dbReference type="NCBIfam" id="TIGR00879">
    <property type="entry name" value="SP"/>
    <property type="match status" value="1"/>
</dbReference>
<proteinExistence type="inferred from homology"/>
<evidence type="ECO:0000256" key="4">
    <source>
        <dbReference type="ARBA" id="ARBA00022692"/>
    </source>
</evidence>
<keyword evidence="3 7" id="KW-0813">Transport</keyword>
<dbReference type="GO" id="GO:0016020">
    <property type="term" value="C:membrane"/>
    <property type="evidence" value="ECO:0007669"/>
    <property type="project" value="UniProtKB-SubCell"/>
</dbReference>
<evidence type="ECO:0000313" key="11">
    <source>
        <dbReference type="Proteomes" id="UP000249293"/>
    </source>
</evidence>
<accession>A0A2U9RC42</accession>
<dbReference type="AlphaFoldDB" id="A0A2U9RC42"/>
<dbReference type="InterPro" id="IPR020846">
    <property type="entry name" value="MFS_dom"/>
</dbReference>
<feature type="transmembrane region" description="Helical" evidence="8">
    <location>
        <begin position="198"/>
        <end position="221"/>
    </location>
</feature>
<organism evidence="10 11">
    <name type="scientific">Pichia kudriavzevii</name>
    <name type="common">Yeast</name>
    <name type="synonym">Issatchenkia orientalis</name>
    <dbReference type="NCBI Taxonomy" id="4909"/>
    <lineage>
        <taxon>Eukaryota</taxon>
        <taxon>Fungi</taxon>
        <taxon>Dikarya</taxon>
        <taxon>Ascomycota</taxon>
        <taxon>Saccharomycotina</taxon>
        <taxon>Pichiomycetes</taxon>
        <taxon>Pichiales</taxon>
        <taxon>Pichiaceae</taxon>
        <taxon>Pichia</taxon>
    </lineage>
</organism>
<gene>
    <name evidence="10" type="ORF">C5L36_0E04820</name>
</gene>
<evidence type="ECO:0000256" key="7">
    <source>
        <dbReference type="RuleBase" id="RU003346"/>
    </source>
</evidence>
<evidence type="ECO:0000256" key="2">
    <source>
        <dbReference type="ARBA" id="ARBA00010992"/>
    </source>
</evidence>
<dbReference type="FunFam" id="1.20.1250.20:FF:000134">
    <property type="entry name" value="MFS sugar transporter protein"/>
    <property type="match status" value="1"/>
</dbReference>
<dbReference type="VEuPathDB" id="FungiDB:C5L36_0E04820"/>
<keyword evidence="5 8" id="KW-1133">Transmembrane helix</keyword>
<comment type="similarity">
    <text evidence="2 7">Belongs to the major facilitator superfamily. Sugar transporter (TC 2.A.1.1) family.</text>
</comment>
<comment type="subcellular location">
    <subcellularLocation>
        <location evidence="1">Membrane</location>
        <topology evidence="1">Multi-pass membrane protein</topology>
    </subcellularLocation>
</comment>
<evidence type="ECO:0000256" key="1">
    <source>
        <dbReference type="ARBA" id="ARBA00004141"/>
    </source>
</evidence>
<dbReference type="PROSITE" id="PS50850">
    <property type="entry name" value="MFS"/>
    <property type="match status" value="1"/>
</dbReference>
<dbReference type="GO" id="GO:0005351">
    <property type="term" value="F:carbohydrate:proton symporter activity"/>
    <property type="evidence" value="ECO:0007669"/>
    <property type="project" value="TreeGrafter"/>
</dbReference>
<evidence type="ECO:0000256" key="8">
    <source>
        <dbReference type="SAM" id="Phobius"/>
    </source>
</evidence>
<dbReference type="KEGG" id="pkz:C5L36_0E04820"/>
<keyword evidence="4 8" id="KW-0812">Transmembrane</keyword>
<dbReference type="Pfam" id="PF00083">
    <property type="entry name" value="Sugar_tr"/>
    <property type="match status" value="1"/>
</dbReference>
<dbReference type="OrthoDB" id="648285at2759"/>
<name>A0A2U9RC42_PICKU</name>
<dbReference type="InterPro" id="IPR036259">
    <property type="entry name" value="MFS_trans_sf"/>
</dbReference>
<dbReference type="SUPFAM" id="SSF103473">
    <property type="entry name" value="MFS general substrate transporter"/>
    <property type="match status" value="1"/>
</dbReference>
<dbReference type="Gene3D" id="1.20.1250.20">
    <property type="entry name" value="MFS general substrate transporter like domains"/>
    <property type="match status" value="1"/>
</dbReference>
<dbReference type="InterPro" id="IPR005829">
    <property type="entry name" value="Sugar_transporter_CS"/>
</dbReference>
<dbReference type="InterPro" id="IPR050360">
    <property type="entry name" value="MFS_Sugar_Transporters"/>
</dbReference>
<dbReference type="PANTHER" id="PTHR48022:SF73">
    <property type="entry name" value="METABOLITE TRANSPORT PROTEIN YDL199C-RELATED"/>
    <property type="match status" value="1"/>
</dbReference>
<feature type="transmembrane region" description="Helical" evidence="8">
    <location>
        <begin position="418"/>
        <end position="438"/>
    </location>
</feature>
<feature type="transmembrane region" description="Helical" evidence="8">
    <location>
        <begin position="166"/>
        <end position="186"/>
    </location>
</feature>
<dbReference type="PANTHER" id="PTHR48022">
    <property type="entry name" value="PLASTIDIC GLUCOSE TRANSPORTER 4"/>
    <property type="match status" value="1"/>
</dbReference>
<feature type="transmembrane region" description="Helical" evidence="8">
    <location>
        <begin position="379"/>
        <end position="398"/>
    </location>
</feature>
<dbReference type="InterPro" id="IPR005828">
    <property type="entry name" value="MFS_sugar_transport-like"/>
</dbReference>
<sequence length="540" mass="59695">MNVHLLQQQQQQQQQHDETIEIAPGDIPGSILVGRPLLVFMSVFVSICVFLFGYDQGYFSSIIVNPHFKLEFNDPSALQIGTVVAILEIGALLTSLSLTHIAERRGRRRTTRLGALLFSLGGLVQTFAWNLTILGLGRFVSGMGVGLLSGTAPMYMIEISGADQRGFLGCVQFTGNILGYSSSIWLDYACSYIDGNLSFRIPLASQVFFGLILWLGSYLLVESPRWLLEHDHDEEGLVVLADLFANGEVHSPIAIQEFSSIKENVILNRFQGKLDLWSTVITYPHRVFIACSAQFFAQFNGINVISYYAPLVFENAGWEGRDALKMTGLNSIIYLISTLIPWKLSESWGRKPLLIFGGAGMGISLILISITSLLKHSKLVVLFVSVYNSMFGISWGPIGWLIGPEVLPNKARSGGSSLATATNWISNFIVGQLAPILLEKIQWRLYLIHSISCFTSMCVVYFVYPETKGLSLEEMESLFNDGTSSMTKSSRAPSTVESATLGIDPMQPPQEPNINVQVPSLKSIHKFKTDDSRSIRSWVA</sequence>
<dbReference type="EMBL" id="CP028777">
    <property type="protein sequence ID" value="AWU78429.1"/>
    <property type="molecule type" value="Genomic_DNA"/>
</dbReference>
<dbReference type="PROSITE" id="PS00217">
    <property type="entry name" value="SUGAR_TRANSPORT_2"/>
    <property type="match status" value="1"/>
</dbReference>
<feature type="transmembrane region" description="Helical" evidence="8">
    <location>
        <begin position="354"/>
        <end position="374"/>
    </location>
</feature>
<dbReference type="InterPro" id="IPR003663">
    <property type="entry name" value="Sugar/inositol_transpt"/>
</dbReference>
<feature type="transmembrane region" description="Helical" evidence="8">
    <location>
        <begin position="445"/>
        <end position="464"/>
    </location>
</feature>
<protein>
    <recommendedName>
        <fullName evidence="9">Major facilitator superfamily (MFS) profile domain-containing protein</fullName>
    </recommendedName>
</protein>
<feature type="domain" description="Major facilitator superfamily (MFS) profile" evidence="9">
    <location>
        <begin position="41"/>
        <end position="468"/>
    </location>
</feature>
<dbReference type="PRINTS" id="PR00171">
    <property type="entry name" value="SUGRTRNSPORT"/>
</dbReference>
<evidence type="ECO:0000259" key="9">
    <source>
        <dbReference type="PROSITE" id="PS50850"/>
    </source>
</evidence>
<keyword evidence="6 8" id="KW-0472">Membrane</keyword>
<evidence type="ECO:0000256" key="5">
    <source>
        <dbReference type="ARBA" id="ARBA00022989"/>
    </source>
</evidence>
<reference evidence="10 11" key="1">
    <citation type="submission" date="2018-06" db="EMBL/GenBank/DDBJ databases">
        <title>Population genomics shows no distinction between pathogenic Candida krusei and environmental Pichia kudriavzevii: One species, four names.</title>
        <authorList>
            <person name="Douglass A.P."/>
            <person name="Offei B."/>
            <person name="Braun-Galleani S."/>
            <person name="Coughlan A.Y."/>
            <person name="Martos A."/>
            <person name="Ortiz-Merino R.A."/>
            <person name="Byrne K.P."/>
            <person name="Wolfe K.H."/>
        </authorList>
    </citation>
    <scope>NUCLEOTIDE SEQUENCE [LARGE SCALE GENOMIC DNA]</scope>
    <source>
        <strain evidence="10 11">CBS573</strain>
    </source>
</reference>
<dbReference type="GeneID" id="40386288"/>